<dbReference type="InterPro" id="IPR047817">
    <property type="entry name" value="ABC2_TM_bact-type"/>
</dbReference>
<dbReference type="EMBL" id="JAVDYB010000001">
    <property type="protein sequence ID" value="MDR7273280.1"/>
    <property type="molecule type" value="Genomic_DNA"/>
</dbReference>
<sequence length="247" mass="25794">MRPLTALTLSEGKLFLRDGMSVGFGLFFPSVLLYVLGGLMPGFREVDPELGGVRAIDIYLPIVVAMALATIAITTLPATLATHRERGVLRRMATTPVGPAPLLGAQLIVQLIALLISVAVAITIGVAVLDVSLPASIPQFAGVLLLATVAMFAIGLLIAAVVPTAKTASGVGMLVYFPLLFFAGVWTPGPIMPENLRRIAEFTPLGAASQALSDAWSGTTIAPTALAVLAAYAVAITFLATRLFRWT</sequence>
<dbReference type="InterPro" id="IPR052902">
    <property type="entry name" value="ABC-2_transporter"/>
</dbReference>
<accession>A0AAE3YIZ0</accession>
<dbReference type="GO" id="GO:0046677">
    <property type="term" value="P:response to antibiotic"/>
    <property type="evidence" value="ECO:0007669"/>
    <property type="project" value="UniProtKB-KW"/>
</dbReference>
<dbReference type="PROSITE" id="PS51012">
    <property type="entry name" value="ABC_TM2"/>
    <property type="match status" value="1"/>
</dbReference>
<feature type="transmembrane region" description="Helical" evidence="6">
    <location>
        <begin position="102"/>
        <end position="128"/>
    </location>
</feature>
<feature type="transmembrane region" description="Helical" evidence="6">
    <location>
        <begin position="140"/>
        <end position="162"/>
    </location>
</feature>
<organism evidence="8 9">
    <name type="scientific">Catenuloplanes atrovinosus</name>
    <dbReference type="NCBI Taxonomy" id="137266"/>
    <lineage>
        <taxon>Bacteria</taxon>
        <taxon>Bacillati</taxon>
        <taxon>Actinomycetota</taxon>
        <taxon>Actinomycetes</taxon>
        <taxon>Micromonosporales</taxon>
        <taxon>Micromonosporaceae</taxon>
        <taxon>Catenuloplanes</taxon>
    </lineage>
</organism>
<keyword evidence="6" id="KW-1003">Cell membrane</keyword>
<feature type="transmembrane region" description="Helical" evidence="6">
    <location>
        <begin position="221"/>
        <end position="244"/>
    </location>
</feature>
<gene>
    <name evidence="8" type="ORF">J2S41_000058</name>
</gene>
<dbReference type="Proteomes" id="UP001183643">
    <property type="component" value="Unassembled WGS sequence"/>
</dbReference>
<evidence type="ECO:0000256" key="3">
    <source>
        <dbReference type="ARBA" id="ARBA00022989"/>
    </source>
</evidence>
<dbReference type="InterPro" id="IPR000412">
    <property type="entry name" value="ABC_2_transport"/>
</dbReference>
<evidence type="ECO:0000256" key="6">
    <source>
        <dbReference type="RuleBase" id="RU361157"/>
    </source>
</evidence>
<keyword evidence="9" id="KW-1185">Reference proteome</keyword>
<evidence type="ECO:0000256" key="1">
    <source>
        <dbReference type="ARBA" id="ARBA00004141"/>
    </source>
</evidence>
<feature type="transmembrane region" description="Helical" evidence="6">
    <location>
        <begin position="58"/>
        <end position="81"/>
    </location>
</feature>
<evidence type="ECO:0000256" key="2">
    <source>
        <dbReference type="ARBA" id="ARBA00022692"/>
    </source>
</evidence>
<reference evidence="8" key="1">
    <citation type="submission" date="2023-07" db="EMBL/GenBank/DDBJ databases">
        <title>Sequencing the genomes of 1000 actinobacteria strains.</title>
        <authorList>
            <person name="Klenk H.-P."/>
        </authorList>
    </citation>
    <scope>NUCLEOTIDE SEQUENCE</scope>
    <source>
        <strain evidence="8">DSM 44707</strain>
    </source>
</reference>
<evidence type="ECO:0000259" key="7">
    <source>
        <dbReference type="PROSITE" id="PS51012"/>
    </source>
</evidence>
<dbReference type="RefSeq" id="WP_310361469.1">
    <property type="nucleotide sequence ID" value="NZ_JAVDYB010000001.1"/>
</dbReference>
<dbReference type="AlphaFoldDB" id="A0AAE3YIZ0"/>
<keyword evidence="6" id="KW-0813">Transport</keyword>
<keyword evidence="3 6" id="KW-1133">Transmembrane helix</keyword>
<dbReference type="PIRSF" id="PIRSF006648">
    <property type="entry name" value="DrrB"/>
    <property type="match status" value="1"/>
</dbReference>
<dbReference type="PANTHER" id="PTHR43027">
    <property type="entry name" value="DOXORUBICIN RESISTANCE ABC TRANSPORTER PERMEASE PROTEIN DRRC-RELATED"/>
    <property type="match status" value="1"/>
</dbReference>
<comment type="caution">
    <text evidence="8">The sequence shown here is derived from an EMBL/GenBank/DDBJ whole genome shotgun (WGS) entry which is preliminary data.</text>
</comment>
<keyword evidence="4 6" id="KW-0472">Membrane</keyword>
<comment type="similarity">
    <text evidence="6">Belongs to the ABC-2 integral membrane protein family.</text>
</comment>
<evidence type="ECO:0000313" key="8">
    <source>
        <dbReference type="EMBL" id="MDR7273280.1"/>
    </source>
</evidence>
<keyword evidence="2 6" id="KW-0812">Transmembrane</keyword>
<keyword evidence="5" id="KW-0046">Antibiotic resistance</keyword>
<dbReference type="PANTHER" id="PTHR43027:SF2">
    <property type="entry name" value="TRANSPORT PERMEASE PROTEIN"/>
    <property type="match status" value="1"/>
</dbReference>
<dbReference type="Pfam" id="PF01061">
    <property type="entry name" value="ABC2_membrane"/>
    <property type="match status" value="1"/>
</dbReference>
<feature type="transmembrane region" description="Helical" evidence="6">
    <location>
        <begin position="21"/>
        <end position="43"/>
    </location>
</feature>
<proteinExistence type="inferred from homology"/>
<dbReference type="GO" id="GO:0043190">
    <property type="term" value="C:ATP-binding cassette (ABC) transporter complex"/>
    <property type="evidence" value="ECO:0007669"/>
    <property type="project" value="InterPro"/>
</dbReference>
<evidence type="ECO:0000256" key="4">
    <source>
        <dbReference type="ARBA" id="ARBA00023136"/>
    </source>
</evidence>
<feature type="domain" description="ABC transmembrane type-2" evidence="7">
    <location>
        <begin position="20"/>
        <end position="247"/>
    </location>
</feature>
<comment type="subcellular location">
    <subcellularLocation>
        <location evidence="6">Cell membrane</location>
        <topology evidence="6">Multi-pass membrane protein</topology>
    </subcellularLocation>
    <subcellularLocation>
        <location evidence="1">Membrane</location>
        <topology evidence="1">Multi-pass membrane protein</topology>
    </subcellularLocation>
</comment>
<name>A0AAE3YIZ0_9ACTN</name>
<evidence type="ECO:0000313" key="9">
    <source>
        <dbReference type="Proteomes" id="UP001183643"/>
    </source>
</evidence>
<dbReference type="GO" id="GO:0140359">
    <property type="term" value="F:ABC-type transporter activity"/>
    <property type="evidence" value="ECO:0007669"/>
    <property type="project" value="InterPro"/>
</dbReference>
<evidence type="ECO:0000256" key="5">
    <source>
        <dbReference type="ARBA" id="ARBA00023251"/>
    </source>
</evidence>
<dbReference type="InterPro" id="IPR013525">
    <property type="entry name" value="ABC2_TM"/>
</dbReference>
<feature type="transmembrane region" description="Helical" evidence="6">
    <location>
        <begin position="174"/>
        <end position="192"/>
    </location>
</feature>
<protein>
    <recommendedName>
        <fullName evidence="6">Transport permease protein</fullName>
    </recommendedName>
</protein>